<accession>A0A6I6JYI5</accession>
<keyword evidence="3" id="KW-1185">Reference proteome</keyword>
<keyword evidence="1" id="KW-0732">Signal</keyword>
<dbReference type="AlphaFoldDB" id="A0A6I6JYI5"/>
<name>A0A6I6JYI5_9BACT</name>
<protein>
    <recommendedName>
        <fullName evidence="4">Two component regulator propeller</fullName>
    </recommendedName>
</protein>
<gene>
    <name evidence="2" type="ORF">GM418_11195</name>
</gene>
<dbReference type="InterPro" id="IPR015943">
    <property type="entry name" value="WD40/YVTN_repeat-like_dom_sf"/>
</dbReference>
<reference evidence="2 3" key="1">
    <citation type="submission" date="2019-11" db="EMBL/GenBank/DDBJ databases">
        <authorList>
            <person name="Zheng R.K."/>
            <person name="Sun C.M."/>
        </authorList>
    </citation>
    <scope>NUCLEOTIDE SEQUENCE [LARGE SCALE GENOMIC DNA]</scope>
    <source>
        <strain evidence="2 3">WC007</strain>
    </source>
</reference>
<evidence type="ECO:0000313" key="2">
    <source>
        <dbReference type="EMBL" id="QGY44203.1"/>
    </source>
</evidence>
<dbReference type="RefSeq" id="WP_158866072.1">
    <property type="nucleotide sequence ID" value="NZ_CP046401.1"/>
</dbReference>
<dbReference type="KEGG" id="mcos:GM418_11195"/>
<organism evidence="2 3">
    <name type="scientific">Maribellus comscasis</name>
    <dbReference type="NCBI Taxonomy" id="2681766"/>
    <lineage>
        <taxon>Bacteria</taxon>
        <taxon>Pseudomonadati</taxon>
        <taxon>Bacteroidota</taxon>
        <taxon>Bacteroidia</taxon>
        <taxon>Marinilabiliales</taxon>
        <taxon>Prolixibacteraceae</taxon>
        <taxon>Maribellus</taxon>
    </lineage>
</organism>
<dbReference type="SUPFAM" id="SSF63829">
    <property type="entry name" value="Calcium-dependent phosphotriesterase"/>
    <property type="match status" value="1"/>
</dbReference>
<dbReference type="EMBL" id="CP046401">
    <property type="protein sequence ID" value="QGY44203.1"/>
    <property type="molecule type" value="Genomic_DNA"/>
</dbReference>
<dbReference type="Proteomes" id="UP000428260">
    <property type="component" value="Chromosome"/>
</dbReference>
<evidence type="ECO:0000313" key="3">
    <source>
        <dbReference type="Proteomes" id="UP000428260"/>
    </source>
</evidence>
<proteinExistence type="predicted"/>
<sequence length="340" mass="39226">MKTQLIFLLILFLLYSCKDEMAQEDFLSDYSSEIRFDNSEWLLQGRDISCIDFDSDGNAWIASGSDLIFYNGTDTQIFNAESTINDLAVAQNGTVWLGTQDKGLARFKGKSFRWFTTDNSIIPRNYIHSIAVDSNNKVWFCSAQSDDGGLMSYDGRRFKLFSPENSILNQHVIQNLKIDKNDNIYFHTTGKVGKAAVFKISNSGKWEQLGGNDAKFYWLNSLDVTSDSKVFIYTDHSLSSCFNCYTDEILYYENEKWNALETPFDVNFMPSSFFLDKRNYVWTIFSGPNGYFSFYVFDGDVWHQSEEGQVPEKYYKFIKTDVNNNIWLCTSDGILILKQE</sequence>
<feature type="chain" id="PRO_5026103144" description="Two component regulator propeller" evidence="1">
    <location>
        <begin position="23"/>
        <end position="340"/>
    </location>
</feature>
<evidence type="ECO:0000256" key="1">
    <source>
        <dbReference type="SAM" id="SignalP"/>
    </source>
</evidence>
<evidence type="ECO:0008006" key="4">
    <source>
        <dbReference type="Google" id="ProtNLM"/>
    </source>
</evidence>
<feature type="signal peptide" evidence="1">
    <location>
        <begin position="1"/>
        <end position="22"/>
    </location>
</feature>
<dbReference type="Gene3D" id="2.130.10.10">
    <property type="entry name" value="YVTN repeat-like/Quinoprotein amine dehydrogenase"/>
    <property type="match status" value="2"/>
</dbReference>
<dbReference type="PROSITE" id="PS51257">
    <property type="entry name" value="PROKAR_LIPOPROTEIN"/>
    <property type="match status" value="1"/>
</dbReference>